<accession>A0A2P6VPU3</accession>
<keyword evidence="3" id="KW-1185">Reference proteome</keyword>
<feature type="chain" id="PRO_5015198890" evidence="1">
    <location>
        <begin position="22"/>
        <end position="135"/>
    </location>
</feature>
<keyword evidence="1" id="KW-0732">Signal</keyword>
<proteinExistence type="predicted"/>
<gene>
    <name evidence="2" type="primary">g91</name>
    <name evidence="2" type="ORF">C2E20_0091</name>
</gene>
<evidence type="ECO:0000313" key="2">
    <source>
        <dbReference type="EMBL" id="PSC76124.1"/>
    </source>
</evidence>
<feature type="signal peptide" evidence="1">
    <location>
        <begin position="1"/>
        <end position="21"/>
    </location>
</feature>
<reference evidence="2 3" key="1">
    <citation type="journal article" date="2018" name="Plant J.">
        <title>Genome sequences of Chlorella sorokiniana UTEX 1602 and Micractinium conductrix SAG 241.80: implications to maltose excretion by a green alga.</title>
        <authorList>
            <person name="Arriola M.B."/>
            <person name="Velmurugan N."/>
            <person name="Zhang Y."/>
            <person name="Plunkett M.H."/>
            <person name="Hondzo H."/>
            <person name="Barney B.M."/>
        </authorList>
    </citation>
    <scope>NUCLEOTIDE SEQUENCE [LARGE SCALE GENOMIC DNA]</scope>
    <source>
        <strain evidence="2 3">SAG 241.80</strain>
    </source>
</reference>
<dbReference type="Proteomes" id="UP000239649">
    <property type="component" value="Unassembled WGS sequence"/>
</dbReference>
<dbReference type="AlphaFoldDB" id="A0A2P6VPU3"/>
<dbReference type="EMBL" id="LHPF02000001">
    <property type="protein sequence ID" value="PSC76124.1"/>
    <property type="molecule type" value="Genomic_DNA"/>
</dbReference>
<evidence type="ECO:0000313" key="3">
    <source>
        <dbReference type="Proteomes" id="UP000239649"/>
    </source>
</evidence>
<protein>
    <submittedName>
        <fullName evidence="2">NADPH:quinone reductase</fullName>
    </submittedName>
</protein>
<sequence length="135" mass="14104">MRAACLLLACLLLVAMQAASGAPRPSGQPTSAPAAAPAPPGCAFTLRVDGQLIPVAEAPEVATRYIISAHSMEQRTTLQHLLEGALAGPAPTSLTATMPLLVGNLSRTELLWLCQDPQASACVNYIESDQKVSLW</sequence>
<name>A0A2P6VPU3_9CHLO</name>
<comment type="caution">
    <text evidence="2">The sequence shown here is derived from an EMBL/GenBank/DDBJ whole genome shotgun (WGS) entry which is preliminary data.</text>
</comment>
<organism evidence="2 3">
    <name type="scientific">Micractinium conductrix</name>
    <dbReference type="NCBI Taxonomy" id="554055"/>
    <lineage>
        <taxon>Eukaryota</taxon>
        <taxon>Viridiplantae</taxon>
        <taxon>Chlorophyta</taxon>
        <taxon>core chlorophytes</taxon>
        <taxon>Trebouxiophyceae</taxon>
        <taxon>Chlorellales</taxon>
        <taxon>Chlorellaceae</taxon>
        <taxon>Chlorella clade</taxon>
        <taxon>Micractinium</taxon>
    </lineage>
</organism>
<evidence type="ECO:0000256" key="1">
    <source>
        <dbReference type="SAM" id="SignalP"/>
    </source>
</evidence>
<dbReference type="OrthoDB" id="10491096at2759"/>